<evidence type="ECO:0000259" key="3">
    <source>
        <dbReference type="Pfam" id="PF08240"/>
    </source>
</evidence>
<evidence type="ECO:0000256" key="1">
    <source>
        <dbReference type="ARBA" id="ARBA00023002"/>
    </source>
</evidence>
<dbReference type="PANTHER" id="PTHR43401">
    <property type="entry name" value="L-THREONINE 3-DEHYDROGENASE"/>
    <property type="match status" value="1"/>
</dbReference>
<dbReference type="PANTHER" id="PTHR43401:SF2">
    <property type="entry name" value="L-THREONINE 3-DEHYDROGENASE"/>
    <property type="match status" value="1"/>
</dbReference>
<dbReference type="Proteomes" id="UP000631421">
    <property type="component" value="Unassembled WGS sequence"/>
</dbReference>
<organism evidence="4 5">
    <name type="scientific">Pseudanabaena cinerea FACHB-1277</name>
    <dbReference type="NCBI Taxonomy" id="2949581"/>
    <lineage>
        <taxon>Bacteria</taxon>
        <taxon>Bacillati</taxon>
        <taxon>Cyanobacteriota</taxon>
        <taxon>Cyanophyceae</taxon>
        <taxon>Pseudanabaenales</taxon>
        <taxon>Pseudanabaenaceae</taxon>
        <taxon>Pseudanabaena</taxon>
        <taxon>Pseudanabaena cinerea</taxon>
    </lineage>
</organism>
<dbReference type="SUPFAM" id="SSF50129">
    <property type="entry name" value="GroES-like"/>
    <property type="match status" value="1"/>
</dbReference>
<dbReference type="Pfam" id="PF00107">
    <property type="entry name" value="ADH_zinc_N"/>
    <property type="match status" value="1"/>
</dbReference>
<reference evidence="4" key="1">
    <citation type="journal article" date="2015" name="ISME J.">
        <title>Draft Genome Sequence of Streptomyces incarnatus NRRL8089, which Produces the Nucleoside Antibiotic Sinefungin.</title>
        <authorList>
            <person name="Oshima K."/>
            <person name="Hattori M."/>
            <person name="Shimizu H."/>
            <person name="Fukuda K."/>
            <person name="Nemoto M."/>
            <person name="Inagaki K."/>
            <person name="Tamura T."/>
        </authorList>
    </citation>
    <scope>NUCLEOTIDE SEQUENCE</scope>
    <source>
        <strain evidence="4">FACHB-1277</strain>
    </source>
</reference>
<dbReference type="InterPro" id="IPR011032">
    <property type="entry name" value="GroES-like_sf"/>
</dbReference>
<dbReference type="InterPro" id="IPR013154">
    <property type="entry name" value="ADH-like_N"/>
</dbReference>
<accession>A0A926UU85</accession>
<dbReference type="RefSeq" id="WP_190351308.1">
    <property type="nucleotide sequence ID" value="NZ_JACJPY010000037.1"/>
</dbReference>
<sequence length="330" mass="35771">MKAAVLYGANKIEIRDVPTPAIAQAGEVIADVQFVGLCKTDQQITATAPNQLPKGQELILGHEVVCQIPDEQTYFALNNEISCGECSYCQEGLTSHCQNLQELGVNCNGGYAQKMLAPRSSLYPFVFSNPSLGILIEPLSCAVRGVERILATANLWSVDQPTTLIIGGGLSGSLVGYLLTHSPQFQGNIKLYDIVNQPILWAEKLGIERITEVVKDKAHLVIECSGSPNGLDTALTSVRKAGLVCIYGVPKVGIPLPISPHELFMREIAVITSFAGATEQTMGKAIDYIRNDEAFFEQLLGRVISLQNLPQELTAWNPQLGTRTFVDMNA</sequence>
<comment type="caution">
    <text evidence="4">The sequence shown here is derived from an EMBL/GenBank/DDBJ whole genome shotgun (WGS) entry which is preliminary data.</text>
</comment>
<dbReference type="Pfam" id="PF08240">
    <property type="entry name" value="ADH_N"/>
    <property type="match status" value="1"/>
</dbReference>
<dbReference type="InterPro" id="IPR036291">
    <property type="entry name" value="NAD(P)-bd_dom_sf"/>
</dbReference>
<dbReference type="EMBL" id="JACJPY010000037">
    <property type="protein sequence ID" value="MBD2150946.1"/>
    <property type="molecule type" value="Genomic_DNA"/>
</dbReference>
<feature type="domain" description="Alcohol dehydrogenase-like N-terminal" evidence="3">
    <location>
        <begin position="25"/>
        <end position="124"/>
    </location>
</feature>
<dbReference type="Gene3D" id="3.40.50.720">
    <property type="entry name" value="NAD(P)-binding Rossmann-like Domain"/>
    <property type="match status" value="1"/>
</dbReference>
<protein>
    <submittedName>
        <fullName evidence="4">Alcohol dehydrogenase catalytic domain-containing protein</fullName>
    </submittedName>
</protein>
<dbReference type="AlphaFoldDB" id="A0A926UU85"/>
<reference evidence="4" key="2">
    <citation type="submission" date="2020-08" db="EMBL/GenBank/DDBJ databases">
        <authorList>
            <person name="Chen M."/>
            <person name="Teng W."/>
            <person name="Zhao L."/>
            <person name="Hu C."/>
            <person name="Zhou Y."/>
            <person name="Han B."/>
            <person name="Song L."/>
            <person name="Shu W."/>
        </authorList>
    </citation>
    <scope>NUCLEOTIDE SEQUENCE</scope>
    <source>
        <strain evidence="4">FACHB-1277</strain>
    </source>
</reference>
<feature type="domain" description="Alcohol dehydrogenase-like C-terminal" evidence="2">
    <location>
        <begin position="207"/>
        <end position="288"/>
    </location>
</feature>
<proteinExistence type="predicted"/>
<evidence type="ECO:0000313" key="5">
    <source>
        <dbReference type="Proteomes" id="UP000631421"/>
    </source>
</evidence>
<gene>
    <name evidence="4" type="ORF">H6F44_12575</name>
</gene>
<evidence type="ECO:0000259" key="2">
    <source>
        <dbReference type="Pfam" id="PF00107"/>
    </source>
</evidence>
<keyword evidence="1" id="KW-0560">Oxidoreductase</keyword>
<name>A0A926UU85_9CYAN</name>
<dbReference type="SUPFAM" id="SSF51735">
    <property type="entry name" value="NAD(P)-binding Rossmann-fold domains"/>
    <property type="match status" value="1"/>
</dbReference>
<dbReference type="InterPro" id="IPR050129">
    <property type="entry name" value="Zn_alcohol_dh"/>
</dbReference>
<dbReference type="Gene3D" id="3.90.180.10">
    <property type="entry name" value="Medium-chain alcohol dehydrogenases, catalytic domain"/>
    <property type="match status" value="1"/>
</dbReference>
<keyword evidence="5" id="KW-1185">Reference proteome</keyword>
<dbReference type="GO" id="GO:0016491">
    <property type="term" value="F:oxidoreductase activity"/>
    <property type="evidence" value="ECO:0007669"/>
    <property type="project" value="UniProtKB-KW"/>
</dbReference>
<evidence type="ECO:0000313" key="4">
    <source>
        <dbReference type="EMBL" id="MBD2150946.1"/>
    </source>
</evidence>
<dbReference type="InterPro" id="IPR013149">
    <property type="entry name" value="ADH-like_C"/>
</dbReference>